<name>A0ABU9H7B2_9GAMM</name>
<accession>A0ABU9H7B2</accession>
<dbReference type="PANTHER" id="PTHR35585">
    <property type="entry name" value="HHE DOMAIN PROTEIN (AFU_ORTHOLOGUE AFUA_4G00730)"/>
    <property type="match status" value="1"/>
</dbReference>
<organism evidence="2 3">
    <name type="scientific">Psychromonas arctica</name>
    <dbReference type="NCBI Taxonomy" id="168275"/>
    <lineage>
        <taxon>Bacteria</taxon>
        <taxon>Pseudomonadati</taxon>
        <taxon>Pseudomonadota</taxon>
        <taxon>Gammaproteobacteria</taxon>
        <taxon>Alteromonadales</taxon>
        <taxon>Psychromonadaceae</taxon>
        <taxon>Psychromonas</taxon>
    </lineage>
</organism>
<dbReference type="PANTHER" id="PTHR35585:SF1">
    <property type="entry name" value="HHE DOMAIN PROTEIN (AFU_ORTHOLOGUE AFUA_4G00730)"/>
    <property type="match status" value="1"/>
</dbReference>
<dbReference type="Gene3D" id="1.20.120.520">
    <property type="entry name" value="nmb1532 protein domain like"/>
    <property type="match status" value="1"/>
</dbReference>
<dbReference type="Pfam" id="PF01814">
    <property type="entry name" value="Hemerythrin"/>
    <property type="match status" value="1"/>
</dbReference>
<sequence length="143" mass="16774">MNNIFEALRESHQKQRMLMEALLKTSGDSSTRREFYTDLKKELKLHAIAEERSFYAPLIKADKTVEISRHGIAEHHEIDKIIEQLDNTGFSSSGWLTIMQSLQHKVSHHLEEEEQRFFQMAGKVFTEKQKHNLAEEYIEEMAV</sequence>
<protein>
    <submittedName>
        <fullName evidence="2">Hemerythrin domain-containing protein</fullName>
    </submittedName>
</protein>
<dbReference type="RefSeq" id="WP_341626502.1">
    <property type="nucleotide sequence ID" value="NZ_JBAKBA010000001.1"/>
</dbReference>
<comment type="caution">
    <text evidence="2">The sequence shown here is derived from an EMBL/GenBank/DDBJ whole genome shotgun (WGS) entry which is preliminary data.</text>
</comment>
<dbReference type="CDD" id="cd12108">
    <property type="entry name" value="Hr-like"/>
    <property type="match status" value="1"/>
</dbReference>
<reference evidence="2 3" key="1">
    <citation type="submission" date="2024-02" db="EMBL/GenBank/DDBJ databases">
        <title>Bacteria isolated from the canopy kelp, Nereocystis luetkeana.</title>
        <authorList>
            <person name="Pfister C.A."/>
            <person name="Younker I.T."/>
            <person name="Light S.H."/>
        </authorList>
    </citation>
    <scope>NUCLEOTIDE SEQUENCE [LARGE SCALE GENOMIC DNA]</scope>
    <source>
        <strain evidence="2 3">TI.2.07</strain>
    </source>
</reference>
<dbReference type="InterPro" id="IPR012312">
    <property type="entry name" value="Hemerythrin-like"/>
</dbReference>
<dbReference type="Proteomes" id="UP001366060">
    <property type="component" value="Unassembled WGS sequence"/>
</dbReference>
<keyword evidence="3" id="KW-1185">Reference proteome</keyword>
<gene>
    <name evidence="2" type="ORF">V6255_01225</name>
</gene>
<evidence type="ECO:0000313" key="2">
    <source>
        <dbReference type="EMBL" id="MEL0657744.1"/>
    </source>
</evidence>
<proteinExistence type="predicted"/>
<evidence type="ECO:0000313" key="3">
    <source>
        <dbReference type="Proteomes" id="UP001366060"/>
    </source>
</evidence>
<dbReference type="EMBL" id="JBAKBA010000001">
    <property type="protein sequence ID" value="MEL0657744.1"/>
    <property type="molecule type" value="Genomic_DNA"/>
</dbReference>
<feature type="domain" description="Hemerythrin-like" evidence="1">
    <location>
        <begin position="4"/>
        <end position="121"/>
    </location>
</feature>
<evidence type="ECO:0000259" key="1">
    <source>
        <dbReference type="Pfam" id="PF01814"/>
    </source>
</evidence>